<dbReference type="Gene3D" id="1.25.40.20">
    <property type="entry name" value="Ankyrin repeat-containing domain"/>
    <property type="match status" value="3"/>
</dbReference>
<organism evidence="5 6">
    <name type="scientific">Tigriopus californicus</name>
    <name type="common">Marine copepod</name>
    <dbReference type="NCBI Taxonomy" id="6832"/>
    <lineage>
        <taxon>Eukaryota</taxon>
        <taxon>Metazoa</taxon>
        <taxon>Ecdysozoa</taxon>
        <taxon>Arthropoda</taxon>
        <taxon>Crustacea</taxon>
        <taxon>Multicrustacea</taxon>
        <taxon>Hexanauplia</taxon>
        <taxon>Copepoda</taxon>
        <taxon>Harpacticoida</taxon>
        <taxon>Harpacticidae</taxon>
        <taxon>Tigriopus</taxon>
    </lineage>
</organism>
<dbReference type="OMA" id="HVRDWEF"/>
<accession>A0A553PGN4</accession>
<reference evidence="5 6" key="1">
    <citation type="journal article" date="2018" name="Nat. Ecol. Evol.">
        <title>Genomic signatures of mitonuclear coevolution across populations of Tigriopus californicus.</title>
        <authorList>
            <person name="Barreto F.S."/>
            <person name="Watson E.T."/>
            <person name="Lima T.G."/>
            <person name="Willett C.S."/>
            <person name="Edmands S."/>
            <person name="Li W."/>
            <person name="Burton R.S."/>
        </authorList>
    </citation>
    <scope>NUCLEOTIDE SEQUENCE [LARGE SCALE GENOMIC DNA]</scope>
    <source>
        <strain evidence="5 6">San Diego</strain>
    </source>
</reference>
<evidence type="ECO:0000313" key="6">
    <source>
        <dbReference type="Proteomes" id="UP000318571"/>
    </source>
</evidence>
<feature type="domain" description="SOCS box" evidence="4">
    <location>
        <begin position="635"/>
        <end position="688"/>
    </location>
</feature>
<comment type="caution">
    <text evidence="5">The sequence shown here is derived from an EMBL/GenBank/DDBJ whole genome shotgun (WGS) entry which is preliminary data.</text>
</comment>
<dbReference type="GO" id="GO:0035556">
    <property type="term" value="P:intracellular signal transduction"/>
    <property type="evidence" value="ECO:0007669"/>
    <property type="project" value="InterPro"/>
</dbReference>
<dbReference type="Proteomes" id="UP000318571">
    <property type="component" value="Chromosome 5"/>
</dbReference>
<dbReference type="InterPro" id="IPR002110">
    <property type="entry name" value="Ankyrin_rpt"/>
</dbReference>
<dbReference type="GO" id="GO:0005737">
    <property type="term" value="C:cytoplasm"/>
    <property type="evidence" value="ECO:0007669"/>
    <property type="project" value="TreeGrafter"/>
</dbReference>
<dbReference type="PANTHER" id="PTHR24198">
    <property type="entry name" value="ANKYRIN REPEAT AND PROTEIN KINASE DOMAIN-CONTAINING PROTEIN"/>
    <property type="match status" value="1"/>
</dbReference>
<dbReference type="PANTHER" id="PTHR24198:SF165">
    <property type="entry name" value="ANKYRIN REPEAT-CONTAINING PROTEIN-RELATED"/>
    <property type="match status" value="1"/>
</dbReference>
<dbReference type="PROSITE" id="PS50225">
    <property type="entry name" value="SOCS"/>
    <property type="match status" value="1"/>
</dbReference>
<keyword evidence="6" id="KW-1185">Reference proteome</keyword>
<evidence type="ECO:0000313" key="5">
    <source>
        <dbReference type="EMBL" id="TRY76843.1"/>
    </source>
</evidence>
<name>A0A553PGN4_TIGCA</name>
<dbReference type="EMBL" id="VCGU01000004">
    <property type="protein sequence ID" value="TRY76843.1"/>
    <property type="molecule type" value="Genomic_DNA"/>
</dbReference>
<dbReference type="SUPFAM" id="SSF48403">
    <property type="entry name" value="Ankyrin repeat"/>
    <property type="match status" value="2"/>
</dbReference>
<evidence type="ECO:0000256" key="3">
    <source>
        <dbReference type="PROSITE-ProRule" id="PRU00023"/>
    </source>
</evidence>
<dbReference type="AlphaFoldDB" id="A0A553PGN4"/>
<dbReference type="InterPro" id="IPR001496">
    <property type="entry name" value="SOCS_box"/>
</dbReference>
<dbReference type="STRING" id="6832.A0A553PGN4"/>
<sequence length="688" mass="78600">MGGALSHFFQSGHALLSSSHNRNVSEQTKRNIRIVFDALRANPKVTVHRLEGLLSTIPRSENILQIHNEEGYNLLQKCVGINNLEMARWCLSRNIDINRGACSLPLHIACLKGYEDVVELLLKHGARVDVEARMCWPGPHQQNCEERGKHSRNRDHDREHHYRSFDKLQCAIYYAIDGDQVDILELLAQQGEDHWLPWQQKRPLLHIACERGAWNCVKYLVSERSDEINQCYDEYYPIHQAALHDIKFLELLIQCGAETTVRTSTQQMTALHVVLLQGKKTAEDTLQTAKLLMEHGLRDLINEADSLSNTPLHVLIVRYAMEERRFGYNIDHQPWNKWDMLHIVRYLLQNGARPSINQTHNSALACVLRHITDWEFRYDLLQMLLQEGGDPNVEGRDGSVPLMVCLVPLINKDPLHHFTHTMKVCYLNCVRILCNFGANPNCTSRSNLTPLHVLVFTAKENISLAREEEKSQGFEFIRNLLTLLLQHGLDPNVRFSQRFNHSLLSLLDMVQNARVPSDLNYVYDLTLTLLQYGANPNVNIDSSADGDDDGYSGFGCGPDRHRSMGGRGGRLRSNHVLSHFVQVLMQKDNLCHDPNQSFARIITLYYLTMDHHPLYTCLRLLYAQTGSNPNPNISALCQVIKEKCSKPRTLKQMARIVIYNKIGQRPAISASKLPLPAVLKDYVLNFDP</sequence>
<keyword evidence="2 3" id="KW-0040">ANK repeat</keyword>
<dbReference type="SUPFAM" id="SSF158235">
    <property type="entry name" value="SOCS box-like"/>
    <property type="match status" value="1"/>
</dbReference>
<feature type="repeat" description="ANK" evidence="3">
    <location>
        <begin position="105"/>
        <end position="133"/>
    </location>
</feature>
<protein>
    <recommendedName>
        <fullName evidence="4">SOCS box domain-containing protein</fullName>
    </recommendedName>
</protein>
<dbReference type="PROSITE" id="PS50297">
    <property type="entry name" value="ANK_REP_REGION"/>
    <property type="match status" value="1"/>
</dbReference>
<dbReference type="SMART" id="SM00969">
    <property type="entry name" value="SOCS_box"/>
    <property type="match status" value="1"/>
</dbReference>
<evidence type="ECO:0000259" key="4">
    <source>
        <dbReference type="PROSITE" id="PS50225"/>
    </source>
</evidence>
<keyword evidence="1" id="KW-0677">Repeat</keyword>
<dbReference type="Pfam" id="PF07525">
    <property type="entry name" value="SOCS_box"/>
    <property type="match status" value="1"/>
</dbReference>
<evidence type="ECO:0000256" key="2">
    <source>
        <dbReference type="ARBA" id="ARBA00023043"/>
    </source>
</evidence>
<dbReference type="InterPro" id="IPR036770">
    <property type="entry name" value="Ankyrin_rpt-contain_sf"/>
</dbReference>
<gene>
    <name evidence="5" type="ORF">TCAL_06877</name>
</gene>
<dbReference type="CDD" id="cd03716">
    <property type="entry name" value="SOCS_ASB_like"/>
    <property type="match status" value="1"/>
</dbReference>
<evidence type="ECO:0000256" key="1">
    <source>
        <dbReference type="ARBA" id="ARBA00022737"/>
    </source>
</evidence>
<dbReference type="SMART" id="SM00248">
    <property type="entry name" value="ANK"/>
    <property type="match status" value="9"/>
</dbReference>
<dbReference type="PROSITE" id="PS50088">
    <property type="entry name" value="ANK_REPEAT"/>
    <property type="match status" value="1"/>
</dbReference>
<dbReference type="OrthoDB" id="3246549at2759"/>
<dbReference type="InterPro" id="IPR036036">
    <property type="entry name" value="SOCS_box-like_dom_sf"/>
</dbReference>
<proteinExistence type="predicted"/>
<dbReference type="Pfam" id="PF12796">
    <property type="entry name" value="Ank_2"/>
    <property type="match status" value="2"/>
</dbReference>